<accession>A0A1I3NHE3</accession>
<gene>
    <name evidence="5" type="ORF">SAMN05216561_1184</name>
</gene>
<protein>
    <submittedName>
        <fullName evidence="5">Nucleotide-binding universal stress protein, UspA family</fullName>
    </submittedName>
</protein>
<reference evidence="5 6" key="1">
    <citation type="submission" date="2016-10" db="EMBL/GenBank/DDBJ databases">
        <authorList>
            <person name="de Groot N.N."/>
        </authorList>
    </citation>
    <scope>NUCLEOTIDE SEQUENCE [LARGE SCALE GENOMIC DNA]</scope>
    <source>
        <strain evidence="5 6">CGMCC 1.11156</strain>
    </source>
</reference>
<evidence type="ECO:0000313" key="6">
    <source>
        <dbReference type="Proteomes" id="UP000198649"/>
    </source>
</evidence>
<evidence type="ECO:0000256" key="1">
    <source>
        <dbReference type="ARBA" id="ARBA00008791"/>
    </source>
</evidence>
<keyword evidence="2" id="KW-0547">Nucleotide-binding</keyword>
<organism evidence="5 6">
    <name type="scientific">Nocardioides psychrotolerans</name>
    <dbReference type="NCBI Taxonomy" id="1005945"/>
    <lineage>
        <taxon>Bacteria</taxon>
        <taxon>Bacillati</taxon>
        <taxon>Actinomycetota</taxon>
        <taxon>Actinomycetes</taxon>
        <taxon>Propionibacteriales</taxon>
        <taxon>Nocardioidaceae</taxon>
        <taxon>Nocardioides</taxon>
    </lineage>
</organism>
<dbReference type="SUPFAM" id="SSF52402">
    <property type="entry name" value="Adenine nucleotide alpha hydrolases-like"/>
    <property type="match status" value="2"/>
</dbReference>
<dbReference type="PRINTS" id="PR01438">
    <property type="entry name" value="UNVRSLSTRESS"/>
</dbReference>
<dbReference type="STRING" id="1005945.SAMN05216561_1184"/>
<name>A0A1I3NHE3_9ACTN</name>
<dbReference type="RefSeq" id="WP_170259241.1">
    <property type="nucleotide sequence ID" value="NZ_BKAF01000022.1"/>
</dbReference>
<sequence length="306" mass="31830">MDTPDVPAGSIVVGIDGSPWSDDALDWAIEQAALEQRTLTIVHAIMAMGTQAVGLYGSSGLDYGRLLNDARADAQALLSAAAAHAHERDPHLRVHDVLSVSDPRTVLLALGEHAAMVVVGSRGRGPVASLLLGSVSVSVSKHAPCPVVVRRGREAVRSEQRIVVGVDGTEVSLPAIEFAYRIASFRGCALSVLHCYSIAPPVAPARGGELLPDLEADRALVSESLAGMAEKFPDVEVTVQLVSGFADQQLLAPAPDVDLVVIGRRRTSLLADLVHDSVAPAVLEHALVAVAVVPAPALGPQLPTAV</sequence>
<evidence type="ECO:0000256" key="2">
    <source>
        <dbReference type="ARBA" id="ARBA00022741"/>
    </source>
</evidence>
<dbReference type="PANTHER" id="PTHR46268:SF27">
    <property type="entry name" value="UNIVERSAL STRESS PROTEIN RV2623"/>
    <property type="match status" value="1"/>
</dbReference>
<dbReference type="InterPro" id="IPR014729">
    <property type="entry name" value="Rossmann-like_a/b/a_fold"/>
</dbReference>
<evidence type="ECO:0000259" key="4">
    <source>
        <dbReference type="Pfam" id="PF00582"/>
    </source>
</evidence>
<dbReference type="GO" id="GO:0005524">
    <property type="term" value="F:ATP binding"/>
    <property type="evidence" value="ECO:0007669"/>
    <property type="project" value="UniProtKB-KW"/>
</dbReference>
<feature type="domain" description="UspA" evidence="4">
    <location>
        <begin position="160"/>
        <end position="294"/>
    </location>
</feature>
<comment type="similarity">
    <text evidence="1">Belongs to the universal stress protein A family.</text>
</comment>
<keyword evidence="3" id="KW-0067">ATP-binding</keyword>
<evidence type="ECO:0000313" key="5">
    <source>
        <dbReference type="EMBL" id="SFJ08612.1"/>
    </source>
</evidence>
<dbReference type="AlphaFoldDB" id="A0A1I3NHE3"/>
<dbReference type="InterPro" id="IPR006016">
    <property type="entry name" value="UspA"/>
</dbReference>
<dbReference type="PANTHER" id="PTHR46268">
    <property type="entry name" value="STRESS RESPONSE PROTEIN NHAX"/>
    <property type="match status" value="1"/>
</dbReference>
<dbReference type="Gene3D" id="3.40.50.620">
    <property type="entry name" value="HUPs"/>
    <property type="match status" value="2"/>
</dbReference>
<keyword evidence="6" id="KW-1185">Reference proteome</keyword>
<feature type="domain" description="UspA" evidence="4">
    <location>
        <begin position="10"/>
        <end position="149"/>
    </location>
</feature>
<dbReference type="Pfam" id="PF00582">
    <property type="entry name" value="Usp"/>
    <property type="match status" value="2"/>
</dbReference>
<dbReference type="Proteomes" id="UP000198649">
    <property type="component" value="Unassembled WGS sequence"/>
</dbReference>
<proteinExistence type="inferred from homology"/>
<dbReference type="EMBL" id="FOQG01000018">
    <property type="protein sequence ID" value="SFJ08612.1"/>
    <property type="molecule type" value="Genomic_DNA"/>
</dbReference>
<dbReference type="InterPro" id="IPR006015">
    <property type="entry name" value="Universal_stress_UspA"/>
</dbReference>
<evidence type="ECO:0000256" key="3">
    <source>
        <dbReference type="ARBA" id="ARBA00022840"/>
    </source>
</evidence>